<evidence type="ECO:0000313" key="1">
    <source>
        <dbReference type="EMBL" id="CEK88466.1"/>
    </source>
</evidence>
<name>A0A0B7B864_9EUPU</name>
<gene>
    <name evidence="1" type="primary">ORF165470</name>
</gene>
<reference evidence="1" key="1">
    <citation type="submission" date="2014-12" db="EMBL/GenBank/DDBJ databases">
        <title>Insight into the proteome of Arion vulgaris.</title>
        <authorList>
            <person name="Aradska J."/>
            <person name="Bulat T."/>
            <person name="Smidak R."/>
            <person name="Sarate P."/>
            <person name="Gangsoo J."/>
            <person name="Sialana F."/>
            <person name="Bilban M."/>
            <person name="Lubec G."/>
        </authorList>
    </citation>
    <scope>NUCLEOTIDE SEQUENCE</scope>
    <source>
        <tissue evidence="1">Skin</tissue>
    </source>
</reference>
<proteinExistence type="predicted"/>
<feature type="non-terminal residue" evidence="1">
    <location>
        <position position="1"/>
    </location>
</feature>
<sequence>DVMCSDKNKADFECANHQTSTMLHCVMEKVQQGFGNNKTEASADSVLCKTLVVTKKTLLTSRIRDKFKVALECFTSHSLRCQQRELVGYKPQPSNMLEIVYAMCNDESKVDFECAKQQTSHILHCVTEKIQQELDKNNTEASAESVMCKMLELRLHCSNMALAPCGCSTVRTYETVLRDYLYPPECPQITEPRVQCYQNNQTLLIDNESEEQNSGDRLHISLVLLLLLFTLNSIALE</sequence>
<organism evidence="1">
    <name type="scientific">Arion vulgaris</name>
    <dbReference type="NCBI Taxonomy" id="1028688"/>
    <lineage>
        <taxon>Eukaryota</taxon>
        <taxon>Metazoa</taxon>
        <taxon>Spiralia</taxon>
        <taxon>Lophotrochozoa</taxon>
        <taxon>Mollusca</taxon>
        <taxon>Gastropoda</taxon>
        <taxon>Heterobranchia</taxon>
        <taxon>Euthyneura</taxon>
        <taxon>Panpulmonata</taxon>
        <taxon>Eupulmonata</taxon>
        <taxon>Stylommatophora</taxon>
        <taxon>Helicina</taxon>
        <taxon>Arionoidea</taxon>
        <taxon>Arionidae</taxon>
        <taxon>Arion</taxon>
    </lineage>
</organism>
<protein>
    <submittedName>
        <fullName evidence="1">Uncharacterized protein</fullName>
    </submittedName>
</protein>
<accession>A0A0B7B864</accession>
<dbReference type="EMBL" id="HACG01041601">
    <property type="protein sequence ID" value="CEK88466.1"/>
    <property type="molecule type" value="Transcribed_RNA"/>
</dbReference>
<dbReference type="AlphaFoldDB" id="A0A0B7B864"/>